<dbReference type="Pfam" id="PF09720">
    <property type="entry name" value="Unstab_antitox"/>
    <property type="match status" value="1"/>
</dbReference>
<reference evidence="1 2" key="1">
    <citation type="journal article" date="2021" name="ISME J.">
        <title>Genomic evolution of the class Acidithiobacillia: deep-branching Proteobacteria living in extreme acidic conditions.</title>
        <authorList>
            <person name="Moya-Beltran A."/>
            <person name="Beard S."/>
            <person name="Rojas-Villalobos C."/>
            <person name="Issotta F."/>
            <person name="Gallardo Y."/>
            <person name="Ulloa R."/>
            <person name="Giaveno A."/>
            <person name="Degli Esposti M."/>
            <person name="Johnson D.B."/>
            <person name="Quatrini R."/>
        </authorList>
    </citation>
    <scope>NUCLEOTIDE SEQUENCE [LARGE SCALE GENOMIC DNA]</scope>
    <source>
        <strain evidence="1 2">RW2</strain>
    </source>
</reference>
<dbReference type="RefSeq" id="WP_215853515.1">
    <property type="nucleotide sequence ID" value="NZ_JAAOMP010000096.1"/>
</dbReference>
<sequence>MSTSAKSVLQEALRLPPGDRAALVEGLIGSLDQPDRAVDSLWLKEAEDRMAAYRSGELGAVDAEKVFSELGQSI</sequence>
<accession>A0ABS6A004</accession>
<dbReference type="Proteomes" id="UP000755654">
    <property type="component" value="Unassembled WGS sequence"/>
</dbReference>
<organism evidence="1 2">
    <name type="scientific">Acidithiobacillus sulfurivorans</name>
    <dbReference type="NCBI Taxonomy" id="1958756"/>
    <lineage>
        <taxon>Bacteria</taxon>
        <taxon>Pseudomonadati</taxon>
        <taxon>Pseudomonadota</taxon>
        <taxon>Acidithiobacillia</taxon>
        <taxon>Acidithiobacillales</taxon>
        <taxon>Acidithiobacillaceae</taxon>
        <taxon>Acidithiobacillus</taxon>
    </lineage>
</organism>
<evidence type="ECO:0000313" key="1">
    <source>
        <dbReference type="EMBL" id="MBU2760264.1"/>
    </source>
</evidence>
<protein>
    <submittedName>
        <fullName evidence="1">Addiction module protein</fullName>
    </submittedName>
</protein>
<name>A0ABS6A004_9PROT</name>
<dbReference type="EMBL" id="JAAOMP010000096">
    <property type="protein sequence ID" value="MBU2760264.1"/>
    <property type="molecule type" value="Genomic_DNA"/>
</dbReference>
<keyword evidence="2" id="KW-1185">Reference proteome</keyword>
<dbReference type="InterPro" id="IPR013406">
    <property type="entry name" value="CHP02574_addiction_mod"/>
</dbReference>
<proteinExistence type="predicted"/>
<comment type="caution">
    <text evidence="1">The sequence shown here is derived from an EMBL/GenBank/DDBJ whole genome shotgun (WGS) entry which is preliminary data.</text>
</comment>
<gene>
    <name evidence="1" type="ORF">HAP95_08895</name>
</gene>
<evidence type="ECO:0000313" key="2">
    <source>
        <dbReference type="Proteomes" id="UP000755654"/>
    </source>
</evidence>